<dbReference type="EMBL" id="QWIP01000794">
    <property type="protein sequence ID" value="RMY54383.1"/>
    <property type="molecule type" value="Genomic_DNA"/>
</dbReference>
<evidence type="ECO:0000313" key="4">
    <source>
        <dbReference type="EMBL" id="RMY54383.1"/>
    </source>
</evidence>
<dbReference type="SUPFAM" id="SSF81383">
    <property type="entry name" value="F-box domain"/>
    <property type="match status" value="1"/>
</dbReference>
<feature type="transmembrane region" description="Helical" evidence="2">
    <location>
        <begin position="144"/>
        <end position="163"/>
    </location>
</feature>
<name>A0A3M7CQV6_HORWE</name>
<feature type="transmembrane region" description="Helical" evidence="2">
    <location>
        <begin position="658"/>
        <end position="679"/>
    </location>
</feature>
<dbReference type="CDD" id="cd09917">
    <property type="entry name" value="F-box_SF"/>
    <property type="match status" value="1"/>
</dbReference>
<dbReference type="PROSITE" id="PS50181">
    <property type="entry name" value="FBOX"/>
    <property type="match status" value="1"/>
</dbReference>
<sequence>MESSASGTNTTSLAKHILHSFPSLAQRAGLAVIHPLQVIDNIARPLWKGGRIIADATTEQPNTTAFLTNNSTALAQASTAAAAATPNPTMSELLQESFTQSAQAWREGGSSNLGFSTTNPPSTASTLLTTLLTNIAKLKDFGGIFTYLTSRWALTTFAVAILLNRTQFYASSRQNLLLPWYVRLALYCVPICLFLVQLGNVLQALRCQTSPDFALLRYGDPLKKLGIDFGGEGGMLYALSSRLLFWQGSDGEACEAVGFSLGSGGAVGSGGGMDFRGSLSLLFRFFLTVCTSQFFDTLACTLQGRQPKPETGMTIFEHSLAFAECEAMISSALGLGFLGVARQNDATGGGSGRTASLLTRSEILPRLNVPPEVLLVCLISCFSHLSSAVLAVFDIRHRVRLVHTGIWALSYMSAFIWTFCRLFFQSFDSTAELGALRFPTVCMVGFIPHLLILIGITVCGAIYGLALLITALSLPREPGTPFHHCWSRAYQNLQANVQFSAASSLRIKMSEDFYTALLKIGFNVLTAASEAVYLNEGSYIHVAESTWLERKRMREIADEAELRRTSRRRRLPSIPSELLSDDVIARGIDFVDRQNEGEVSLQSPYARERKSKSRKQQHRRQSLDRDGDTVTAAQGGGEVESGIGITQRRTRAQMTFDFFAGVWGLFGSVLAQGFLRLLGTLGVEPQRCPAWLMKMAGLAGGEHEGREEETSSLHRHPLSLVNMTRNQRDFWMLGPEGRLMIAPNDEVDVEVETRRMLQRSGTYCGEESLAEHLYAWWRRGGWFGSVDGSGDYVGREAMNDDDDDDTTSLLSMSTNESTYGEDDETDSGRRTPTQDDPFGARRFDRELSPATTIAADENNSALDMAQIARLLNPQTTAERDEARLLSHALLSPRPTTRSQYRLHNTRARSRVLGFQGGEGNPLVPSSSAGGERTEEQEEEDLEAFLLSQREKNLPTGDGTGVGSQNRKTWHTGAEGLGDSGPQCVVCQSSPRTVLVWPCGNRFMHPESPTESSQPTTAEPPAVPNSPTFSSQHGHLPAHDQLVPSLPLPAGESHDAGSPATAAGGGDGKTTGPDPSEQLARDAAFAASLQQSEQQRVSAASEGQQQQSRNQKQRTTPSPPPPPATPNRIAEYENASMGTTPFSQRAGARREGPGFEVIKKVRSPGDKRAPVLELPNEVLTHALAHLAPTDLTSVASVSKRFHELVTGPHAWRSAFAHYFPGPDTMHADLVHDADEETLAQQQAVVRSERRAFTRLSALASWRSEYINRTRLLRSLARGKPVQVASSGPSSGSSRNGGAGGQSHNAQPTIMYNSQLFTTINHLHATFAGGAAGGGGGNSGNKKFPRFIHGADDTGTATTSDPGAGKVDSWGQSDPQFFVQFADRFPGDSQHGLGPGEVVGAPNVMDVSQPYGLVYGEGSPGGMAYYRAAEEMRGRFLMFSSAMSVPEIGIPRLQSATEAMTSIWIAKSGTIPSLTEGLIGIMTGSSLGVVNAYSLGSTGSGGTSNRDHRFLRGETTARWVLSPGVPIISIAVDPEYSLSRQAQNRIWAVALNALGEVFYLTKFPKRPVLDRAVPMDDELAERTAWLTGRSVYWNLVEPSRRVAKADPYAEAGADGSYSPRSSWNGMCLSPEQIRAETLEIEAFARKKPKDFRAVCSSWDMRRRLEVDFAGDDGNNAGENVVVVECGMEEDGMSTAAVQRFTRCRFQEGGGNGGSVTPPSMTSGTTGVSSEPSLFGGGTSSPAGPMPAPSLDRFEGALPADDFGGSVTPRPMSEEWRTSKMTFGGLKKVQVLATTIDNSTFATQTCSEDPLLGFSGRSTTSSPSLTPLSPSEQASGNNPVDVPGQRARLFALGTKTGSVLVWNIRAPYPKVAETTNTIDPVRIIYTDSPQISCLAMSALYLVRGGSDGLVQAWDPLGSSLQPIRTMNSRFSARARRRLAQAQASPQGVGINLFAAGAICLDPDPTVLRGMVSLGINLLYWSFSSSAADQYRSSAKRRLRRSERGSNNVTGSGGTGFSTATRNNLKDYIAHEQNELEMEKVQRKREHQRFVGRYGTEFLDGSEEEQMAYVAMISQESFEKEARGRSSSFLFERPTATAVEERSPVVGQTTGDGTDARQGGGGTGLENGIAGDSHKGHGSDATASSSTMVKEDEEMDADVAEAIRQSLLSSSAELESGDLNAYEIPFRRKRSTAKDRGDSYDTGATSSMRDAASMTMLSGSGQKHSGGGVGDGEGSKANEMDDLEFAMQLSLAEEESRREQQRKQQQWDEGVGDEDRDGDGNGNGNGNGSGDEFPALVAGGGVMKGKGKGRMV</sequence>
<dbReference type="GO" id="GO:0061630">
    <property type="term" value="F:ubiquitin protein ligase activity"/>
    <property type="evidence" value="ECO:0007669"/>
    <property type="project" value="TreeGrafter"/>
</dbReference>
<dbReference type="Proteomes" id="UP000269276">
    <property type="component" value="Unassembled WGS sequence"/>
</dbReference>
<dbReference type="SUPFAM" id="SSF50978">
    <property type="entry name" value="WD40 repeat-like"/>
    <property type="match status" value="1"/>
</dbReference>
<feature type="compositionally biased region" description="Low complexity" evidence="1">
    <location>
        <begin position="1351"/>
        <end position="1363"/>
    </location>
</feature>
<feature type="domain" description="F-box" evidence="3">
    <location>
        <begin position="1167"/>
        <end position="1213"/>
    </location>
</feature>
<feature type="compositionally biased region" description="Polar residues" evidence="1">
    <location>
        <begin position="1087"/>
        <end position="1102"/>
    </location>
</feature>
<dbReference type="InterPro" id="IPR036047">
    <property type="entry name" value="F-box-like_dom_sf"/>
</dbReference>
<feature type="region of interest" description="Disordered" evidence="1">
    <location>
        <begin position="1704"/>
        <end position="1776"/>
    </location>
</feature>
<comment type="caution">
    <text evidence="4">The sequence shown here is derived from an EMBL/GenBank/DDBJ whole genome shotgun (WGS) entry which is preliminary data.</text>
</comment>
<feature type="compositionally biased region" description="Low complexity" evidence="1">
    <location>
        <begin position="2103"/>
        <end position="2113"/>
    </location>
</feature>
<keyword evidence="2" id="KW-0812">Transmembrane</keyword>
<feature type="region of interest" description="Disordered" evidence="1">
    <location>
        <begin position="2186"/>
        <end position="2308"/>
    </location>
</feature>
<keyword evidence="2" id="KW-1133">Transmembrane helix</keyword>
<gene>
    <name evidence="4" type="ORF">D0863_13651</name>
</gene>
<dbReference type="GO" id="GO:0006511">
    <property type="term" value="P:ubiquitin-dependent protein catabolic process"/>
    <property type="evidence" value="ECO:0007669"/>
    <property type="project" value="TreeGrafter"/>
</dbReference>
<feature type="compositionally biased region" description="Low complexity" evidence="1">
    <location>
        <begin position="1103"/>
        <end position="1115"/>
    </location>
</feature>
<feature type="compositionally biased region" description="Basic residues" evidence="1">
    <location>
        <begin position="609"/>
        <end position="620"/>
    </location>
</feature>
<feature type="region of interest" description="Disordered" evidence="1">
    <location>
        <begin position="794"/>
        <end position="841"/>
    </location>
</feature>
<protein>
    <recommendedName>
        <fullName evidence="3">F-box domain-containing protein</fullName>
    </recommendedName>
</protein>
<evidence type="ECO:0000256" key="1">
    <source>
        <dbReference type="SAM" id="MobiDB-lite"/>
    </source>
</evidence>
<proteinExistence type="predicted"/>
<feature type="transmembrane region" description="Helical" evidence="2">
    <location>
        <begin position="405"/>
        <end position="424"/>
    </location>
</feature>
<dbReference type="Pfam" id="PF12937">
    <property type="entry name" value="F-box-like"/>
    <property type="match status" value="1"/>
</dbReference>
<feature type="transmembrane region" description="Helical" evidence="2">
    <location>
        <begin position="184"/>
        <end position="205"/>
    </location>
</feature>
<feature type="transmembrane region" description="Helical" evidence="2">
    <location>
        <begin position="373"/>
        <end position="393"/>
    </location>
</feature>
<dbReference type="VEuPathDB" id="FungiDB:BTJ68_06505"/>
<keyword evidence="2" id="KW-0472">Membrane</keyword>
<feature type="compositionally biased region" description="Low complexity" evidence="1">
    <location>
        <begin position="1815"/>
        <end position="1828"/>
    </location>
</feature>
<feature type="region of interest" description="Disordered" evidence="1">
    <location>
        <begin position="1804"/>
        <end position="1838"/>
    </location>
</feature>
<feature type="region of interest" description="Disordered" evidence="1">
    <location>
        <begin position="1276"/>
        <end position="1305"/>
    </location>
</feature>
<feature type="region of interest" description="Disordered" evidence="1">
    <location>
        <begin position="1330"/>
        <end position="1367"/>
    </location>
</feature>
<dbReference type="PANTHER" id="PTHR22696:SF1">
    <property type="entry name" value="E3 UBIQUITIN-PROTEIN LIGASE RNF26"/>
    <property type="match status" value="1"/>
</dbReference>
<feature type="region of interest" description="Disordered" evidence="1">
    <location>
        <begin position="599"/>
        <end position="644"/>
    </location>
</feature>
<dbReference type="InterPro" id="IPR036322">
    <property type="entry name" value="WD40_repeat_dom_sf"/>
</dbReference>
<feature type="region of interest" description="Disordered" evidence="1">
    <location>
        <begin position="912"/>
        <end position="978"/>
    </location>
</feature>
<feature type="region of interest" description="Disordered" evidence="1">
    <location>
        <begin position="1004"/>
        <end position="1128"/>
    </location>
</feature>
<evidence type="ECO:0000256" key="2">
    <source>
        <dbReference type="SAM" id="Phobius"/>
    </source>
</evidence>
<accession>A0A3M7CQV6</accession>
<organism evidence="4 5">
    <name type="scientific">Hortaea werneckii</name>
    <name type="common">Black yeast</name>
    <name type="synonym">Cladosporium werneckii</name>
    <dbReference type="NCBI Taxonomy" id="91943"/>
    <lineage>
        <taxon>Eukaryota</taxon>
        <taxon>Fungi</taxon>
        <taxon>Dikarya</taxon>
        <taxon>Ascomycota</taxon>
        <taxon>Pezizomycotina</taxon>
        <taxon>Dothideomycetes</taxon>
        <taxon>Dothideomycetidae</taxon>
        <taxon>Mycosphaerellales</taxon>
        <taxon>Teratosphaeriaceae</taxon>
        <taxon>Hortaea</taxon>
    </lineage>
</organism>
<dbReference type="GO" id="GO:0016567">
    <property type="term" value="P:protein ubiquitination"/>
    <property type="evidence" value="ECO:0007669"/>
    <property type="project" value="TreeGrafter"/>
</dbReference>
<dbReference type="InterPro" id="IPR001810">
    <property type="entry name" value="F-box_dom"/>
</dbReference>
<evidence type="ECO:0000313" key="5">
    <source>
        <dbReference type="Proteomes" id="UP000269276"/>
    </source>
</evidence>
<dbReference type="PANTHER" id="PTHR22696">
    <property type="entry name" value="E3 UBIQUITIN-PROTEIN LIGASE RNF26"/>
    <property type="match status" value="1"/>
</dbReference>
<feature type="compositionally biased region" description="Polar residues" evidence="1">
    <location>
        <begin position="1712"/>
        <end position="1729"/>
    </location>
</feature>
<feature type="compositionally biased region" description="Basic and acidic residues" evidence="1">
    <location>
        <begin position="826"/>
        <end position="841"/>
    </location>
</feature>
<reference evidence="4 5" key="1">
    <citation type="journal article" date="2018" name="BMC Genomics">
        <title>Genomic evidence for intraspecific hybridization in a clonal and extremely halotolerant yeast.</title>
        <authorList>
            <person name="Gostincar C."/>
            <person name="Stajich J.E."/>
            <person name="Zupancic J."/>
            <person name="Zalar P."/>
            <person name="Gunde-Cimerman N."/>
        </authorList>
    </citation>
    <scope>NUCLEOTIDE SEQUENCE [LARGE SCALE GENOMIC DNA]</scope>
    <source>
        <strain evidence="4 5">EXF-2682</strain>
    </source>
</reference>
<feature type="region of interest" description="Disordered" evidence="1">
    <location>
        <begin position="2090"/>
        <end position="2151"/>
    </location>
</feature>
<evidence type="ECO:0000259" key="3">
    <source>
        <dbReference type="PROSITE" id="PS50181"/>
    </source>
</evidence>
<dbReference type="Gene3D" id="1.20.1280.50">
    <property type="match status" value="1"/>
</dbReference>
<feature type="region of interest" description="Disordered" evidence="1">
    <location>
        <begin position="1990"/>
        <end position="2017"/>
    </location>
</feature>
<feature type="compositionally biased region" description="Basic and acidic residues" evidence="1">
    <location>
        <begin position="2250"/>
        <end position="2262"/>
    </location>
</feature>
<feature type="transmembrane region" description="Helical" evidence="2">
    <location>
        <begin position="444"/>
        <end position="469"/>
    </location>
</feature>
<feature type="compositionally biased region" description="Gly residues" evidence="1">
    <location>
        <begin position="2276"/>
        <end position="2285"/>
    </location>
</feature>
<dbReference type="OrthoDB" id="66726at2759"/>